<dbReference type="GO" id="GO:0033567">
    <property type="term" value="P:DNA replication, Okazaki fragment processing"/>
    <property type="evidence" value="ECO:0007669"/>
    <property type="project" value="UniProtKB-UniRule"/>
</dbReference>
<dbReference type="PANTHER" id="PTHR10887">
    <property type="entry name" value="DNA2/NAM7 HELICASE FAMILY"/>
    <property type="match status" value="1"/>
</dbReference>
<keyword evidence="1" id="KW-0227">DNA damage</keyword>
<dbReference type="InterPro" id="IPR041679">
    <property type="entry name" value="DNA2/NAM7-like_C"/>
</dbReference>
<dbReference type="GO" id="GO:0017108">
    <property type="term" value="F:5'-flap endonuclease activity"/>
    <property type="evidence" value="ECO:0007669"/>
    <property type="project" value="UniProtKB-UniRule"/>
</dbReference>
<dbReference type="GO" id="GO:0005634">
    <property type="term" value="C:nucleus"/>
    <property type="evidence" value="ECO:0007669"/>
    <property type="project" value="UniProtKB-SubCell"/>
</dbReference>
<evidence type="ECO:0000313" key="5">
    <source>
        <dbReference type="Proteomes" id="UP000784294"/>
    </source>
</evidence>
<feature type="chain" id="PRO_5019181977" description="DNA replication ATP-dependent helicase/nuclease" evidence="2">
    <location>
        <begin position="21"/>
        <end position="94"/>
    </location>
</feature>
<dbReference type="EMBL" id="CAAALY010019393">
    <property type="protein sequence ID" value="VEL13921.1"/>
    <property type="molecule type" value="Genomic_DNA"/>
</dbReference>
<dbReference type="GO" id="GO:0006281">
    <property type="term" value="P:DNA repair"/>
    <property type="evidence" value="ECO:0007669"/>
    <property type="project" value="UniProtKB-KW"/>
</dbReference>
<dbReference type="PANTHER" id="PTHR10887:SF433">
    <property type="entry name" value="DNA REPLICATION ATP-DEPENDENT HELICASE_NUCLEASE DNA2"/>
    <property type="match status" value="1"/>
</dbReference>
<dbReference type="GO" id="GO:0046872">
    <property type="term" value="F:metal ion binding"/>
    <property type="evidence" value="ECO:0007669"/>
    <property type="project" value="UniProtKB-UniRule"/>
</dbReference>
<dbReference type="GO" id="GO:0005524">
    <property type="term" value="F:ATP binding"/>
    <property type="evidence" value="ECO:0007669"/>
    <property type="project" value="UniProtKB-UniRule"/>
</dbReference>
<dbReference type="Gene3D" id="3.40.50.300">
    <property type="entry name" value="P-loop containing nucleotide triphosphate hydrolases"/>
    <property type="match status" value="1"/>
</dbReference>
<keyword evidence="1" id="KW-0234">DNA repair</keyword>
<sequence>MSLDLADALVLLSLNSLGIAANDLGVIAPYRSQVTCIRRHLNSDHGCTYFESASVKLPSKIVEVNTIDQFQGRDKQVIIVSTVHCPRTSNLSDF</sequence>
<keyword evidence="1" id="KW-0067">ATP-binding</keyword>
<keyword evidence="1" id="KW-0540">Nuclease</keyword>
<keyword evidence="2" id="KW-0732">Signal</keyword>
<dbReference type="GO" id="GO:0017116">
    <property type="term" value="F:single-stranded DNA helicase activity"/>
    <property type="evidence" value="ECO:0007669"/>
    <property type="project" value="UniProtKB-UniRule"/>
</dbReference>
<keyword evidence="1" id="KW-0511">Multifunctional enzyme</keyword>
<dbReference type="GO" id="GO:0003677">
    <property type="term" value="F:DNA binding"/>
    <property type="evidence" value="ECO:0007669"/>
    <property type="project" value="UniProtKB-UniRule"/>
</dbReference>
<dbReference type="GO" id="GO:0005737">
    <property type="term" value="C:cytoplasm"/>
    <property type="evidence" value="ECO:0007669"/>
    <property type="project" value="TreeGrafter"/>
</dbReference>
<dbReference type="SUPFAM" id="SSF52540">
    <property type="entry name" value="P-loop containing nucleoside triphosphate hydrolases"/>
    <property type="match status" value="1"/>
</dbReference>
<dbReference type="GO" id="GO:0005694">
    <property type="term" value="C:chromosome"/>
    <property type="evidence" value="ECO:0007669"/>
    <property type="project" value="UniProtKB-SubCell"/>
</dbReference>
<name>A0A448WKH4_9PLAT</name>
<dbReference type="EC" id="3.1.-.-" evidence="1"/>
<comment type="function">
    <text evidence="1">Key enzyme involved in DNA replication and DNA repair. Involved in Okazaki fragments processing by cleaving long flaps that escape FEN1: flaps that are longer than 27 nucleotides are coated by replication protein A complex (RPA), leading to recruit DNA2 which cleaves the flap until it is too short to bind RPA and becomes a substrate for FEN1. Also involved in 5'-end resection of DNA during double-strand break (DSB) repair by mediating the cleavage of 5'-ssDNA.</text>
</comment>
<evidence type="ECO:0000256" key="1">
    <source>
        <dbReference type="RuleBase" id="RU367041"/>
    </source>
</evidence>
<feature type="domain" description="DNA2/NAM7 helicase-like C-terminal" evidence="3">
    <location>
        <begin position="12"/>
        <end position="89"/>
    </location>
</feature>
<keyword evidence="1" id="KW-0408">Iron</keyword>
<dbReference type="OrthoDB" id="6513042at2759"/>
<keyword evidence="5" id="KW-1185">Reference proteome</keyword>
<keyword evidence="1" id="KW-0547">Nucleotide-binding</keyword>
<reference evidence="4" key="1">
    <citation type="submission" date="2018-11" db="EMBL/GenBank/DDBJ databases">
        <authorList>
            <consortium name="Pathogen Informatics"/>
        </authorList>
    </citation>
    <scope>NUCLEOTIDE SEQUENCE</scope>
</reference>
<comment type="catalytic activity">
    <reaction evidence="1">
        <text>ATP + H2O = ADP + phosphate + H(+)</text>
        <dbReference type="Rhea" id="RHEA:13065"/>
        <dbReference type="ChEBI" id="CHEBI:15377"/>
        <dbReference type="ChEBI" id="CHEBI:15378"/>
        <dbReference type="ChEBI" id="CHEBI:30616"/>
        <dbReference type="ChEBI" id="CHEBI:43474"/>
        <dbReference type="ChEBI" id="CHEBI:456216"/>
        <dbReference type="EC" id="3.6.4.12"/>
    </reaction>
</comment>
<keyword evidence="1" id="KW-0158">Chromosome</keyword>
<comment type="similarity">
    <text evidence="1">Belongs to the DNA2/NAM7 helicase family.</text>
</comment>
<dbReference type="InterPro" id="IPR027417">
    <property type="entry name" value="P-loop_NTPase"/>
</dbReference>
<dbReference type="GO" id="GO:0071932">
    <property type="term" value="P:replication fork reversal"/>
    <property type="evidence" value="ECO:0007669"/>
    <property type="project" value="TreeGrafter"/>
</dbReference>
<dbReference type="Proteomes" id="UP000784294">
    <property type="component" value="Unassembled WGS sequence"/>
</dbReference>
<keyword evidence="1" id="KW-0378">Hydrolase</keyword>
<keyword evidence="1" id="KW-0235">DNA replication</keyword>
<keyword evidence="1" id="KW-0238">DNA-binding</keyword>
<keyword evidence="1" id="KW-0539">Nucleus</keyword>
<comment type="caution">
    <text evidence="4">The sequence shown here is derived from an EMBL/GenBank/DDBJ whole genome shotgun (WGS) entry which is preliminary data.</text>
</comment>
<evidence type="ECO:0000256" key="2">
    <source>
        <dbReference type="SAM" id="SignalP"/>
    </source>
</evidence>
<dbReference type="Pfam" id="PF13087">
    <property type="entry name" value="AAA_12"/>
    <property type="match status" value="1"/>
</dbReference>
<accession>A0A448WKH4</accession>
<keyword evidence="1" id="KW-0479">Metal-binding</keyword>
<keyword evidence="1" id="KW-0411">Iron-sulfur</keyword>
<dbReference type="AlphaFoldDB" id="A0A448WKH4"/>
<dbReference type="InterPro" id="IPR045055">
    <property type="entry name" value="DNA2/NAM7-like"/>
</dbReference>
<evidence type="ECO:0000313" key="4">
    <source>
        <dbReference type="EMBL" id="VEL13921.1"/>
    </source>
</evidence>
<organism evidence="4 5">
    <name type="scientific">Protopolystoma xenopodis</name>
    <dbReference type="NCBI Taxonomy" id="117903"/>
    <lineage>
        <taxon>Eukaryota</taxon>
        <taxon>Metazoa</taxon>
        <taxon>Spiralia</taxon>
        <taxon>Lophotrochozoa</taxon>
        <taxon>Platyhelminthes</taxon>
        <taxon>Monogenea</taxon>
        <taxon>Polyopisthocotylea</taxon>
        <taxon>Polystomatidea</taxon>
        <taxon>Polystomatidae</taxon>
        <taxon>Protopolystoma</taxon>
    </lineage>
</organism>
<keyword evidence="1" id="KW-0347">Helicase</keyword>
<proteinExistence type="inferred from homology"/>
<dbReference type="GO" id="GO:0051539">
    <property type="term" value="F:4 iron, 4 sulfur cluster binding"/>
    <property type="evidence" value="ECO:0007669"/>
    <property type="project" value="UniProtKB-UniRule"/>
</dbReference>
<keyword evidence="1" id="KW-0004">4Fe-4S</keyword>
<dbReference type="EC" id="3.6.4.12" evidence="1"/>
<gene>
    <name evidence="4" type="ORF">PXEA_LOCUS7361</name>
</gene>
<feature type="signal peptide" evidence="2">
    <location>
        <begin position="1"/>
        <end position="20"/>
    </location>
</feature>
<comment type="subcellular location">
    <subcellularLocation>
        <location evidence="1">Nucleus</location>
    </subcellularLocation>
    <subcellularLocation>
        <location evidence="1">Chromosome</location>
    </subcellularLocation>
</comment>
<protein>
    <recommendedName>
        <fullName evidence="1">DNA replication ATP-dependent helicase/nuclease</fullName>
        <ecNumber evidence="1">3.1.-.-</ecNumber>
        <ecNumber evidence="1">3.6.4.12</ecNumber>
    </recommendedName>
</protein>
<evidence type="ECO:0000259" key="3">
    <source>
        <dbReference type="Pfam" id="PF13087"/>
    </source>
</evidence>